<name>A0A364NKZ7_9GAMM</name>
<proteinExistence type="predicted"/>
<dbReference type="AlphaFoldDB" id="A0A364NKZ7"/>
<evidence type="ECO:0000313" key="3">
    <source>
        <dbReference type="EMBL" id="RAU17742.1"/>
    </source>
</evidence>
<feature type="transmembrane region" description="Helical" evidence="2">
    <location>
        <begin position="23"/>
        <end position="42"/>
    </location>
</feature>
<dbReference type="EMBL" id="QKRX01000008">
    <property type="protein sequence ID" value="RAU17742.1"/>
    <property type="molecule type" value="Genomic_DNA"/>
</dbReference>
<evidence type="ECO:0000313" key="4">
    <source>
        <dbReference type="Proteomes" id="UP000250744"/>
    </source>
</evidence>
<accession>A0A364NKZ7</accession>
<keyword evidence="2" id="KW-1133">Transmembrane helix</keyword>
<dbReference type="OrthoDB" id="5741786at2"/>
<evidence type="ECO:0008006" key="5">
    <source>
        <dbReference type="Google" id="ProtNLM"/>
    </source>
</evidence>
<keyword evidence="4" id="KW-1185">Reference proteome</keyword>
<keyword evidence="2" id="KW-0472">Membrane</keyword>
<organism evidence="3 4">
    <name type="scientific">Nitrincola tibetensis</name>
    <dbReference type="NCBI Taxonomy" id="2219697"/>
    <lineage>
        <taxon>Bacteria</taxon>
        <taxon>Pseudomonadati</taxon>
        <taxon>Pseudomonadota</taxon>
        <taxon>Gammaproteobacteria</taxon>
        <taxon>Oceanospirillales</taxon>
        <taxon>Oceanospirillaceae</taxon>
        <taxon>Nitrincola</taxon>
    </lineage>
</organism>
<reference evidence="3 4" key="1">
    <citation type="submission" date="2018-06" db="EMBL/GenBank/DDBJ databases">
        <title>Nitrincola tibetense sp. nov., isolated from Lake XuguoCo on Tibetan Plateau.</title>
        <authorList>
            <person name="Xing P."/>
        </authorList>
    </citation>
    <scope>NUCLEOTIDE SEQUENCE [LARGE SCALE GENOMIC DNA]</scope>
    <source>
        <strain evidence="4">xg18</strain>
    </source>
</reference>
<protein>
    <recommendedName>
        <fullName evidence="5">DUF4892 domain-containing protein</fullName>
    </recommendedName>
</protein>
<dbReference type="Pfam" id="PF16234">
    <property type="entry name" value="DUF4892"/>
    <property type="match status" value="1"/>
</dbReference>
<evidence type="ECO:0000256" key="2">
    <source>
        <dbReference type="SAM" id="Phobius"/>
    </source>
</evidence>
<comment type="caution">
    <text evidence="3">The sequence shown here is derived from an EMBL/GenBank/DDBJ whole genome shotgun (WGS) entry which is preliminary data.</text>
</comment>
<evidence type="ECO:0000256" key="1">
    <source>
        <dbReference type="SAM" id="MobiDB-lite"/>
    </source>
</evidence>
<dbReference type="InterPro" id="IPR032608">
    <property type="entry name" value="DUF4892"/>
</dbReference>
<dbReference type="Proteomes" id="UP000250744">
    <property type="component" value="Unassembled WGS sequence"/>
</dbReference>
<keyword evidence="2" id="KW-0812">Transmembrane</keyword>
<feature type="region of interest" description="Disordered" evidence="1">
    <location>
        <begin position="197"/>
        <end position="216"/>
    </location>
</feature>
<sequence length="333" mass="37120">MNILRQQHVEPTSLKTTGVVMQILRYVLVVSLFSVLSCPAVFAQQPSGLPEWFEVFPLSSLEMRTQKHDPDYLLALSQITRIQGLLRTQNERRLNGTLIRHTWQLASGHGPEQGFDHVKLQLIEQGANILYECSSRQCGASNLWANQVFGYSNLLGLDSSQYYLAAEVEAGHMALYAVRRGNGRVYLHLDYIVDPSQPAASQPAAPEPQVSENDARLDASESSFDLSWSMLMESQGFAQLPGWPDRSEEAKASLKNYMDQNPAQRLRVVLHRASFSTEPLLTQTNAEAQSFLNDLVNLGINIDRIDIYGAGSLAPEAWQGQKSSATVMVIRED</sequence>
<gene>
    <name evidence="3" type="ORF">DN062_12180</name>
</gene>